<evidence type="ECO:0000313" key="7">
    <source>
        <dbReference type="EMBL" id="AQZ36547.1"/>
    </source>
</evidence>
<feature type="transmembrane region" description="Helical" evidence="6">
    <location>
        <begin position="49"/>
        <end position="69"/>
    </location>
</feature>
<feature type="transmembrane region" description="Helical" evidence="6">
    <location>
        <begin position="211"/>
        <end position="233"/>
    </location>
</feature>
<evidence type="ECO:0000256" key="3">
    <source>
        <dbReference type="ARBA" id="ARBA00022989"/>
    </source>
</evidence>
<dbReference type="InterPro" id="IPR023271">
    <property type="entry name" value="Aquaporin-like"/>
</dbReference>
<accession>A0A1U9Y652</accession>
<dbReference type="Gene3D" id="1.20.1080.10">
    <property type="entry name" value="Glycerol uptake facilitator protein"/>
    <property type="match status" value="1"/>
</dbReference>
<comment type="subcellular location">
    <subcellularLocation>
        <location evidence="1">Membrane</location>
        <topology evidence="1">Multi-pass membrane protein</topology>
    </subcellularLocation>
</comment>
<keyword evidence="4 6" id="KW-0472">Membrane</keyword>
<evidence type="ECO:0000256" key="1">
    <source>
        <dbReference type="ARBA" id="ARBA00004141"/>
    </source>
</evidence>
<dbReference type="Pfam" id="PF00230">
    <property type="entry name" value="MIP"/>
    <property type="match status" value="1"/>
</dbReference>
<feature type="transmembrane region" description="Helical" evidence="6">
    <location>
        <begin position="81"/>
        <end position="114"/>
    </location>
</feature>
<organism evidence="7">
    <name type="scientific">Chrysoperla nipponensis</name>
    <name type="common">Green lacewing</name>
    <dbReference type="NCBI Taxonomy" id="413239"/>
    <lineage>
        <taxon>Eukaryota</taxon>
        <taxon>Metazoa</taxon>
        <taxon>Ecdysozoa</taxon>
        <taxon>Arthropoda</taxon>
        <taxon>Hexapoda</taxon>
        <taxon>Insecta</taxon>
        <taxon>Pterygota</taxon>
        <taxon>Neoptera</taxon>
        <taxon>Endopterygota</taxon>
        <taxon>Neuroptera</taxon>
        <taxon>Hemerobiiformia</taxon>
        <taxon>Chrysopidae</taxon>
        <taxon>Chrysopinae</taxon>
        <taxon>Chrysoperla</taxon>
    </lineage>
</organism>
<comment type="similarity">
    <text evidence="5">Belongs to the MIP/aquaporin (TC 1.A.8) family.</text>
</comment>
<sequence length="254" mass="27725">MPKRNSLRMMRSQMPTCREIITMCAAEMVGTAILILFGCMGGVDRTSMAGHLTGCLAFGMVVMLVITTFGHVSQAHLNPAVTICAAMLGGIPVLLAPLYCISQIIGGTIGYGILKFVVPDSLFYQGLCVTKLHEEVTLSQGFIIELMATSVLILVCCGAWDHRSAAHMDSLPLKFGFTITSLALLVGPLTGCSMNPARSFGPALFNNFWNYHWLYWLAPCFAAVLATSFYMMVFSKSKNDEETDTVEDMPLRNK</sequence>
<proteinExistence type="evidence at transcript level"/>
<dbReference type="AlphaFoldDB" id="A0A1U9Y652"/>
<dbReference type="PRINTS" id="PR00783">
    <property type="entry name" value="MINTRINSICP"/>
</dbReference>
<feature type="transmembrane region" description="Helical" evidence="6">
    <location>
        <begin position="142"/>
        <end position="160"/>
    </location>
</feature>
<keyword evidence="5" id="KW-0813">Transport</keyword>
<dbReference type="GO" id="GO:0005886">
    <property type="term" value="C:plasma membrane"/>
    <property type="evidence" value="ECO:0007669"/>
    <property type="project" value="TreeGrafter"/>
</dbReference>
<evidence type="ECO:0000256" key="5">
    <source>
        <dbReference type="RuleBase" id="RU000477"/>
    </source>
</evidence>
<name>A0A1U9Y652_CHRNP</name>
<feature type="transmembrane region" description="Helical" evidence="6">
    <location>
        <begin position="20"/>
        <end position="43"/>
    </location>
</feature>
<keyword evidence="2 5" id="KW-0812">Transmembrane</keyword>
<dbReference type="PANTHER" id="PTHR19139">
    <property type="entry name" value="AQUAPORIN TRANSPORTER"/>
    <property type="match status" value="1"/>
</dbReference>
<dbReference type="InterPro" id="IPR034294">
    <property type="entry name" value="Aquaporin_transptr"/>
</dbReference>
<dbReference type="EMBL" id="KX421347">
    <property type="protein sequence ID" value="AQZ36547.1"/>
    <property type="molecule type" value="mRNA"/>
</dbReference>
<evidence type="ECO:0000256" key="6">
    <source>
        <dbReference type="SAM" id="Phobius"/>
    </source>
</evidence>
<feature type="transmembrane region" description="Helical" evidence="6">
    <location>
        <begin position="172"/>
        <end position="191"/>
    </location>
</feature>
<keyword evidence="3 6" id="KW-1133">Transmembrane helix</keyword>
<evidence type="ECO:0000256" key="2">
    <source>
        <dbReference type="ARBA" id="ARBA00022692"/>
    </source>
</evidence>
<dbReference type="SUPFAM" id="SSF81338">
    <property type="entry name" value="Aquaporin-like"/>
    <property type="match status" value="1"/>
</dbReference>
<dbReference type="PANTHER" id="PTHR19139:SF270">
    <property type="entry name" value="ENTOMOGLYCEROPORIN 1-RELATED"/>
    <property type="match status" value="1"/>
</dbReference>
<reference evidence="7" key="1">
    <citation type="submission" date="2016-06" db="EMBL/GenBank/DDBJ databases">
        <authorList>
            <person name="Kjaerup R.B."/>
            <person name="Dalgaard T.S."/>
            <person name="Juul-Madsen H.R."/>
        </authorList>
    </citation>
    <scope>NUCLEOTIDE SEQUENCE</scope>
</reference>
<protein>
    <submittedName>
        <fullName evidence="7">Aquaporin-1</fullName>
    </submittedName>
</protein>
<dbReference type="GO" id="GO:0015267">
    <property type="term" value="F:channel activity"/>
    <property type="evidence" value="ECO:0007669"/>
    <property type="project" value="InterPro"/>
</dbReference>
<dbReference type="InterPro" id="IPR000425">
    <property type="entry name" value="MIP"/>
</dbReference>
<evidence type="ECO:0000256" key="4">
    <source>
        <dbReference type="ARBA" id="ARBA00023136"/>
    </source>
</evidence>